<keyword evidence="2" id="KW-1185">Reference proteome</keyword>
<dbReference type="Proteomes" id="UP000662888">
    <property type="component" value="Chromosome"/>
</dbReference>
<dbReference type="EMBL" id="CP065053">
    <property type="protein sequence ID" value="QPI50191.1"/>
    <property type="molecule type" value="Genomic_DNA"/>
</dbReference>
<gene>
    <name evidence="1" type="ORF">IV454_00680</name>
</gene>
<organism evidence="1 2">
    <name type="scientific">Massilia antarctica</name>
    <dbReference type="NCBI Taxonomy" id="2765360"/>
    <lineage>
        <taxon>Bacteria</taxon>
        <taxon>Pseudomonadati</taxon>
        <taxon>Pseudomonadota</taxon>
        <taxon>Betaproteobacteria</taxon>
        <taxon>Burkholderiales</taxon>
        <taxon>Oxalobacteraceae</taxon>
        <taxon>Telluria group</taxon>
        <taxon>Massilia</taxon>
    </lineage>
</organism>
<protein>
    <submittedName>
        <fullName evidence="1">Uncharacterized protein</fullName>
    </submittedName>
</protein>
<reference evidence="1 2" key="1">
    <citation type="submission" date="2020-11" db="EMBL/GenBank/DDBJ databases">
        <authorList>
            <person name="Sun Q."/>
        </authorList>
    </citation>
    <scope>NUCLEOTIDE SEQUENCE [LARGE SCALE GENOMIC DNA]</scope>
    <source>
        <strain evidence="1 2">P8398</strain>
    </source>
</reference>
<evidence type="ECO:0000313" key="1">
    <source>
        <dbReference type="EMBL" id="QPI50191.1"/>
    </source>
</evidence>
<dbReference type="RefSeq" id="WP_206089753.1">
    <property type="nucleotide sequence ID" value="NZ_CP065053.1"/>
</dbReference>
<evidence type="ECO:0000313" key="2">
    <source>
        <dbReference type="Proteomes" id="UP000662888"/>
    </source>
</evidence>
<sequence length="279" mass="29390">MAGRVPINKISIFVGGVVLDRVADKMKPKEPLPPPHSDAPTKPPFRVAQAGTGNERLQRVTIAIHRDSSRNPVAEGVERKFEQMKKVVKNTVDVAKDANAITQEEMHAIADRVRKDVQIASGTVKVIGGVEELTAADKRSLGVAVMKDVANKFDPTKPVESMKRATDAAYAIATTGNEAVEELMLELRNRGRSEAEVAVAGSVAVSVLAAGIGFVPGLPAKGVRIALQTLNVAASGSQASETIRTLGGSADGNASATRQEVNRILGSKGTLALKDGWSD</sequence>
<accession>A0AA49A8I7</accession>
<proteinExistence type="predicted"/>
<name>A0AA49A8I7_9BURK</name>